<feature type="compositionally biased region" description="Polar residues" evidence="1">
    <location>
        <begin position="256"/>
        <end position="267"/>
    </location>
</feature>
<feature type="transmembrane region" description="Helical" evidence="2">
    <location>
        <begin position="675"/>
        <end position="694"/>
    </location>
</feature>
<evidence type="ECO:0000259" key="4">
    <source>
        <dbReference type="PROSITE" id="PS50835"/>
    </source>
</evidence>
<feature type="chain" id="PRO_5006621504" evidence="3">
    <location>
        <begin position="24"/>
        <end position="722"/>
    </location>
</feature>
<feature type="compositionally biased region" description="Low complexity" evidence="1">
    <location>
        <begin position="314"/>
        <end position="327"/>
    </location>
</feature>
<evidence type="ECO:0000256" key="1">
    <source>
        <dbReference type="SAM" id="MobiDB-lite"/>
    </source>
</evidence>
<proteinExistence type="predicted"/>
<feature type="region of interest" description="Disordered" evidence="1">
    <location>
        <begin position="214"/>
        <end position="328"/>
    </location>
</feature>
<feature type="signal peptide" evidence="3">
    <location>
        <begin position="1"/>
        <end position="23"/>
    </location>
</feature>
<feature type="compositionally biased region" description="Basic and acidic residues" evidence="1">
    <location>
        <begin position="284"/>
        <end position="300"/>
    </location>
</feature>
<dbReference type="Proteomes" id="UP000051952">
    <property type="component" value="Unassembled WGS sequence"/>
</dbReference>
<keyword evidence="2" id="KW-0812">Transmembrane</keyword>
<evidence type="ECO:0000313" key="6">
    <source>
        <dbReference type="Proteomes" id="UP000051952"/>
    </source>
</evidence>
<protein>
    <submittedName>
        <fullName evidence="5">Membrane-associated protein, putative</fullName>
    </submittedName>
</protein>
<feature type="domain" description="Ig-like" evidence="4">
    <location>
        <begin position="146"/>
        <end position="222"/>
    </location>
</feature>
<dbReference type="EMBL" id="CYKH01000234">
    <property type="protein sequence ID" value="CUF05171.1"/>
    <property type="molecule type" value="Genomic_DNA"/>
</dbReference>
<feature type="transmembrane region" description="Helical" evidence="2">
    <location>
        <begin position="452"/>
        <end position="476"/>
    </location>
</feature>
<feature type="transmembrane region" description="Helical" evidence="2">
    <location>
        <begin position="644"/>
        <end position="669"/>
    </location>
</feature>
<dbReference type="PROSITE" id="PS50835">
    <property type="entry name" value="IG_LIKE"/>
    <property type="match status" value="1"/>
</dbReference>
<feature type="transmembrane region" description="Helical" evidence="2">
    <location>
        <begin position="488"/>
        <end position="510"/>
    </location>
</feature>
<feature type="compositionally biased region" description="Low complexity" evidence="1">
    <location>
        <begin position="214"/>
        <end position="255"/>
    </location>
</feature>
<evidence type="ECO:0000256" key="3">
    <source>
        <dbReference type="SAM" id="SignalP"/>
    </source>
</evidence>
<accession>A0A0S4ISQ2</accession>
<evidence type="ECO:0000256" key="2">
    <source>
        <dbReference type="SAM" id="Phobius"/>
    </source>
</evidence>
<name>A0A0S4ISQ2_BODSA</name>
<keyword evidence="2" id="KW-1133">Transmembrane helix</keyword>
<keyword evidence="3" id="KW-0732">Signal</keyword>
<gene>
    <name evidence="5" type="ORF">BSAL_58530</name>
</gene>
<keyword evidence="2" id="KW-0472">Membrane</keyword>
<dbReference type="VEuPathDB" id="TriTrypDB:BSAL_58530"/>
<dbReference type="InterPro" id="IPR007110">
    <property type="entry name" value="Ig-like_dom"/>
</dbReference>
<feature type="transmembrane region" description="Helical" evidence="2">
    <location>
        <begin position="530"/>
        <end position="552"/>
    </location>
</feature>
<keyword evidence="6" id="KW-1185">Reference proteome</keyword>
<sequence>MRILAWAARFLVGFLVVIVLSDAASPQVGDTYRGGYFCGQGYTNLNIYIQSNTTASSWMVLFTFSVPTSPFCTGSYTASVAGSGSTLTMTGSSWISNPCSYGFLSTITLVIQGTNATPVWYTASIGGSCQQLLVGKSTLRKPCKGVKNGTTSLALLCSIETDTSTPTNAETISTSWTEAQSRHSASTSFALSSASPSRSCAFCSVTHSSSSSQSAVSESSVTSMSPSNSISTTFPTHSVQKSSSHSQSLASWPSSTASMSFQALRTTTKSHSRITQHSPSVSLKRSDSSTRSRQRSHEHSLTLIPASPNSISGSTTVHSSTPTMTTTGAEKKKRFHAAEVTHHHLSEHQDNSHETIEVFIPIMVPPQPITSVPDLQRISAVTASSVLFVGSVAGAGGSTAGSSRIGALSVAQCAIVDASNTADGIAGLFPFGYLVPGDCLLSSAHADDITAIIGNFIIVVVGLVFFFFVCGAVALQSKALSIVEATRLFTFPLCVMPLWYAAVPSTAAAASHLVASFDNRVEGCSKTVTVVAIVGILIPAVTISAVVFTLFYSNAHFTTSGALERLAMPFSSTDIRPTYFVRRIIRIVKWSLRVCVHWVENPVLLEATSIISEESAGVRVTNKGKDPKFLVTRHFNALLSEYSFIPYALLDLTNTVIVSLLSGAALAIGSTSWCIANNAVAFTLLFVQLVVCIAVRPYVAWFFFLHSCSIQCLVVASAACSL</sequence>
<organism evidence="5 6">
    <name type="scientific">Bodo saltans</name>
    <name type="common">Flagellated protozoan</name>
    <dbReference type="NCBI Taxonomy" id="75058"/>
    <lineage>
        <taxon>Eukaryota</taxon>
        <taxon>Discoba</taxon>
        <taxon>Euglenozoa</taxon>
        <taxon>Kinetoplastea</taxon>
        <taxon>Metakinetoplastina</taxon>
        <taxon>Eubodonida</taxon>
        <taxon>Bodonidae</taxon>
        <taxon>Bodo</taxon>
    </lineage>
</organism>
<dbReference type="AlphaFoldDB" id="A0A0S4ISQ2"/>
<feature type="non-terminal residue" evidence="5">
    <location>
        <position position="722"/>
    </location>
</feature>
<reference evidence="6" key="1">
    <citation type="submission" date="2015-09" db="EMBL/GenBank/DDBJ databases">
        <authorList>
            <consortium name="Pathogen Informatics"/>
        </authorList>
    </citation>
    <scope>NUCLEOTIDE SEQUENCE [LARGE SCALE GENOMIC DNA]</scope>
    <source>
        <strain evidence="6">Lake Konstanz</strain>
    </source>
</reference>
<feature type="transmembrane region" description="Helical" evidence="2">
    <location>
        <begin position="701"/>
        <end position="719"/>
    </location>
</feature>
<evidence type="ECO:0000313" key="5">
    <source>
        <dbReference type="EMBL" id="CUF05171.1"/>
    </source>
</evidence>